<sequence>MSHPDPYDAIKVHKSKVLNASNQKIFINRQSGTILRDLFKKLKQGELDVKKKHIFQIYKKCLGIPVNCVCLHCMVCLKVARMTSQIVRFWPTHSYKNWCDLFVGIHVFPEVIMSLKSDLQGQVCPMQNPASIH</sequence>
<evidence type="ECO:0000313" key="2">
    <source>
        <dbReference type="Proteomes" id="UP001163046"/>
    </source>
</evidence>
<comment type="caution">
    <text evidence="1">The sequence shown here is derived from an EMBL/GenBank/DDBJ whole genome shotgun (WGS) entry which is preliminary data.</text>
</comment>
<evidence type="ECO:0000313" key="1">
    <source>
        <dbReference type="EMBL" id="KAJ7394817.1"/>
    </source>
</evidence>
<dbReference type="OrthoDB" id="5989491at2759"/>
<protein>
    <submittedName>
        <fullName evidence="1">Uncharacterized protein</fullName>
    </submittedName>
</protein>
<accession>A0A9X0A7K5</accession>
<reference evidence="1" key="1">
    <citation type="submission" date="2023-01" db="EMBL/GenBank/DDBJ databases">
        <title>Genome assembly of the deep-sea coral Lophelia pertusa.</title>
        <authorList>
            <person name="Herrera S."/>
            <person name="Cordes E."/>
        </authorList>
    </citation>
    <scope>NUCLEOTIDE SEQUENCE</scope>
    <source>
        <strain evidence="1">USNM1676648</strain>
        <tissue evidence="1">Polyp</tissue>
    </source>
</reference>
<keyword evidence="2" id="KW-1185">Reference proteome</keyword>
<gene>
    <name evidence="1" type="ORF">OS493_000651</name>
</gene>
<dbReference type="EMBL" id="MU825396">
    <property type="protein sequence ID" value="KAJ7394817.1"/>
    <property type="molecule type" value="Genomic_DNA"/>
</dbReference>
<name>A0A9X0A7K5_9CNID</name>
<dbReference type="Proteomes" id="UP001163046">
    <property type="component" value="Unassembled WGS sequence"/>
</dbReference>
<dbReference type="AlphaFoldDB" id="A0A9X0A7K5"/>
<proteinExistence type="predicted"/>
<organism evidence="1 2">
    <name type="scientific">Desmophyllum pertusum</name>
    <dbReference type="NCBI Taxonomy" id="174260"/>
    <lineage>
        <taxon>Eukaryota</taxon>
        <taxon>Metazoa</taxon>
        <taxon>Cnidaria</taxon>
        <taxon>Anthozoa</taxon>
        <taxon>Hexacorallia</taxon>
        <taxon>Scleractinia</taxon>
        <taxon>Caryophylliina</taxon>
        <taxon>Caryophylliidae</taxon>
        <taxon>Desmophyllum</taxon>
    </lineage>
</organism>